<proteinExistence type="inferred from homology"/>
<keyword evidence="6 9" id="KW-0068">Autocatalytic cleavage</keyword>
<evidence type="ECO:0000256" key="7">
    <source>
        <dbReference type="ARBA" id="ARBA00023315"/>
    </source>
</evidence>
<comment type="pathway">
    <text evidence="9">Amino-acid biosynthesis; L-arginine biosynthesis; N(2)-acetyl-L-ornithine from L-glutamate: step 1/4.</text>
</comment>
<feature type="binding site" evidence="9">
    <location>
        <position position="170"/>
    </location>
    <ligand>
        <name>substrate</name>
    </ligand>
</feature>
<protein>
    <recommendedName>
        <fullName evidence="9">Arginine biosynthesis bifunctional protein ArgJ</fullName>
    </recommendedName>
    <domain>
        <recommendedName>
            <fullName evidence="9">Glutamate N-acetyltransferase</fullName>
            <ecNumber evidence="9">2.3.1.35</ecNumber>
        </recommendedName>
        <alternativeName>
            <fullName evidence="9">Ornithine acetyltransferase</fullName>
            <shortName evidence="9">OATase</shortName>
        </alternativeName>
        <alternativeName>
            <fullName evidence="9">Ornithine transacetylase</fullName>
        </alternativeName>
    </domain>
    <domain>
        <recommendedName>
            <fullName evidence="9">Amino-acid acetyltransferase</fullName>
            <ecNumber evidence="9">2.3.1.1</ecNumber>
        </recommendedName>
        <alternativeName>
            <fullName evidence="9">N-acetylglutamate synthase</fullName>
            <shortName evidence="9">AGSase</shortName>
        </alternativeName>
    </domain>
    <component>
        <recommendedName>
            <fullName evidence="9">Arginine biosynthesis bifunctional protein ArgJ alpha chain</fullName>
        </recommendedName>
    </component>
    <component>
        <recommendedName>
            <fullName evidence="9">Arginine biosynthesis bifunctional protein ArgJ beta chain</fullName>
        </recommendedName>
    </component>
</protein>
<feature type="binding site" evidence="9">
    <location>
        <position position="380"/>
    </location>
    <ligand>
        <name>substrate</name>
    </ligand>
</feature>
<dbReference type="EMBL" id="CP003587">
    <property type="protein sequence ID" value="AGY58095.1"/>
    <property type="molecule type" value="Genomic_DNA"/>
</dbReference>
<dbReference type="STRING" id="1183438.GKIL_1849"/>
<evidence type="ECO:0000256" key="6">
    <source>
        <dbReference type="ARBA" id="ARBA00022813"/>
    </source>
</evidence>
<evidence type="ECO:0000256" key="9">
    <source>
        <dbReference type="HAMAP-Rule" id="MF_01106"/>
    </source>
</evidence>
<dbReference type="AlphaFoldDB" id="U5QK79"/>
<feature type="site" description="Involved in the stabilization of negative charge on the oxyanion by the formation of the oxyanion hole" evidence="9">
    <location>
        <position position="96"/>
    </location>
</feature>
<dbReference type="FunFam" id="3.60.70.12:FF:000001">
    <property type="entry name" value="Arginine biosynthesis bifunctional protein ArgJ, chloroplastic"/>
    <property type="match status" value="1"/>
</dbReference>
<reference evidence="10 11" key="1">
    <citation type="journal article" date="2013" name="PLoS ONE">
        <title>Cultivation and Complete Genome Sequencing of Gloeobacter kilaueensis sp. nov., from a Lava Cave in Kilauea Caldera, Hawai'i.</title>
        <authorList>
            <person name="Saw J.H."/>
            <person name="Schatz M."/>
            <person name="Brown M.V."/>
            <person name="Kunkel D.D."/>
            <person name="Foster J.S."/>
            <person name="Shick H."/>
            <person name="Christensen S."/>
            <person name="Hou S."/>
            <person name="Wan X."/>
            <person name="Donachie S.P."/>
        </authorList>
    </citation>
    <scope>NUCLEOTIDE SEQUENCE [LARGE SCALE GENOMIC DNA]</scope>
    <source>
        <strain evidence="11">JS</strain>
    </source>
</reference>
<dbReference type="EC" id="2.3.1.35" evidence="9"/>
<feature type="binding site" evidence="9">
    <location>
        <position position="257"/>
    </location>
    <ligand>
        <name>substrate</name>
    </ligand>
</feature>
<dbReference type="PATRIC" id="fig|1183438.3.peg.1812"/>
<dbReference type="KEGG" id="glj:GKIL_1849"/>
<dbReference type="NCBIfam" id="TIGR00120">
    <property type="entry name" value="ArgJ"/>
    <property type="match status" value="1"/>
</dbReference>
<dbReference type="GO" id="GO:0006592">
    <property type="term" value="P:ornithine biosynthetic process"/>
    <property type="evidence" value="ECO:0007669"/>
    <property type="project" value="TreeGrafter"/>
</dbReference>
<keyword evidence="7 9" id="KW-0012">Acyltransferase</keyword>
<comment type="function">
    <text evidence="9">Catalyzes two activities which are involved in the cyclic version of arginine biosynthesis: the synthesis of N-acetylglutamate from glutamate and acetyl-CoA as the acetyl donor, and of ornithine by transacetylation between N(2)-acetylornithine and glutamate.</text>
</comment>
<comment type="catalytic activity">
    <reaction evidence="8 9">
        <text>N(2)-acetyl-L-ornithine + L-glutamate = N-acetyl-L-glutamate + L-ornithine</text>
        <dbReference type="Rhea" id="RHEA:15349"/>
        <dbReference type="ChEBI" id="CHEBI:29985"/>
        <dbReference type="ChEBI" id="CHEBI:44337"/>
        <dbReference type="ChEBI" id="CHEBI:46911"/>
        <dbReference type="ChEBI" id="CHEBI:57805"/>
        <dbReference type="EC" id="2.3.1.35"/>
    </reaction>
</comment>
<feature type="chain" id="PRO_5023448535" description="Arginine biosynthesis bifunctional protein ArgJ beta chain" evidence="9">
    <location>
        <begin position="170"/>
        <end position="385"/>
    </location>
</feature>
<dbReference type="HOGENOM" id="CLU_027172_1_0_3"/>
<evidence type="ECO:0000256" key="1">
    <source>
        <dbReference type="ARBA" id="ARBA00006774"/>
    </source>
</evidence>
<dbReference type="GO" id="GO:0006526">
    <property type="term" value="P:L-arginine biosynthetic process"/>
    <property type="evidence" value="ECO:0007669"/>
    <property type="project" value="UniProtKB-UniRule"/>
</dbReference>
<name>U5QK79_GLOK1</name>
<dbReference type="PANTHER" id="PTHR23100">
    <property type="entry name" value="ARGININE BIOSYNTHESIS BIFUNCTIONAL PROTEIN ARGJ"/>
    <property type="match status" value="1"/>
</dbReference>
<dbReference type="GO" id="GO:0004358">
    <property type="term" value="F:L-glutamate N-acetyltransferase activity, acting on acetyl-L-ornithine as donor"/>
    <property type="evidence" value="ECO:0007669"/>
    <property type="project" value="UniProtKB-UniRule"/>
</dbReference>
<dbReference type="InterPro" id="IPR016117">
    <property type="entry name" value="ArgJ-like_dom_sf"/>
</dbReference>
<dbReference type="FunFam" id="3.10.20.340:FF:000001">
    <property type="entry name" value="Arginine biosynthesis bifunctional protein ArgJ, chloroplastic"/>
    <property type="match status" value="1"/>
</dbReference>
<comment type="catalytic activity">
    <reaction evidence="9">
        <text>L-glutamate + acetyl-CoA = N-acetyl-L-glutamate + CoA + H(+)</text>
        <dbReference type="Rhea" id="RHEA:24292"/>
        <dbReference type="ChEBI" id="CHEBI:15378"/>
        <dbReference type="ChEBI" id="CHEBI:29985"/>
        <dbReference type="ChEBI" id="CHEBI:44337"/>
        <dbReference type="ChEBI" id="CHEBI:57287"/>
        <dbReference type="ChEBI" id="CHEBI:57288"/>
        <dbReference type="EC" id="2.3.1.1"/>
    </reaction>
</comment>
<dbReference type="Gene3D" id="3.60.70.12">
    <property type="entry name" value="L-amino peptidase D-ALA esterase/amidase"/>
    <property type="match status" value="1"/>
</dbReference>
<keyword evidence="5 9" id="KW-0808">Transferase</keyword>
<dbReference type="EC" id="2.3.1.1" evidence="9"/>
<dbReference type="InterPro" id="IPR042195">
    <property type="entry name" value="ArgJ_beta_C"/>
</dbReference>
<dbReference type="eggNOG" id="COG1364">
    <property type="taxonomic scope" value="Bacteria"/>
</dbReference>
<keyword evidence="9" id="KW-0511">Multifunctional enzyme</keyword>
<dbReference type="InterPro" id="IPR002813">
    <property type="entry name" value="Arg_biosynth_ArgJ"/>
</dbReference>
<evidence type="ECO:0000256" key="4">
    <source>
        <dbReference type="ARBA" id="ARBA00022605"/>
    </source>
</evidence>
<dbReference type="GO" id="GO:0005737">
    <property type="term" value="C:cytoplasm"/>
    <property type="evidence" value="ECO:0007669"/>
    <property type="project" value="UniProtKB-SubCell"/>
</dbReference>
<dbReference type="UniPathway" id="UPA00068">
    <property type="reaction ID" value="UER00106"/>
</dbReference>
<dbReference type="MEROPS" id="T05.002"/>
<feature type="chain" id="PRO_5023448534" description="Arginine biosynthesis bifunctional protein ArgJ alpha chain" evidence="9">
    <location>
        <begin position="1"/>
        <end position="169"/>
    </location>
</feature>
<evidence type="ECO:0000313" key="11">
    <source>
        <dbReference type="Proteomes" id="UP000017396"/>
    </source>
</evidence>
<dbReference type="HAMAP" id="MF_01106">
    <property type="entry name" value="ArgJ"/>
    <property type="match status" value="1"/>
</dbReference>
<keyword evidence="4 9" id="KW-0028">Amino-acid biosynthesis</keyword>
<dbReference type="PANTHER" id="PTHR23100:SF0">
    <property type="entry name" value="ARGININE BIOSYNTHESIS BIFUNCTIONAL PROTEIN ARGJ, MITOCHONDRIAL"/>
    <property type="match status" value="1"/>
</dbReference>
<comment type="pathway">
    <text evidence="9">Amino-acid biosynthesis; L-arginine biosynthesis; L-ornithine and N-acetyl-L-glutamate from L-glutamate and N(2)-acetyl-L-ornithine (cyclic): step 1/1.</text>
</comment>
<dbReference type="Pfam" id="PF01960">
    <property type="entry name" value="ArgJ"/>
    <property type="match status" value="1"/>
</dbReference>
<evidence type="ECO:0000256" key="5">
    <source>
        <dbReference type="ARBA" id="ARBA00022679"/>
    </source>
</evidence>
<keyword evidence="9" id="KW-0963">Cytoplasm</keyword>
<evidence type="ECO:0000256" key="8">
    <source>
        <dbReference type="ARBA" id="ARBA00049439"/>
    </source>
</evidence>
<evidence type="ECO:0000256" key="3">
    <source>
        <dbReference type="ARBA" id="ARBA00022571"/>
    </source>
</evidence>
<evidence type="ECO:0000256" key="2">
    <source>
        <dbReference type="ARBA" id="ARBA00011475"/>
    </source>
</evidence>
<sequence>MISGIKPSGKPDLALVFSEVPATAAGAFTTNLVQAASVIYDRELLKRRESVRAIVVNSGNANAATGEAGYRAVLDTARLLADLLAIEPEEVLVASTGVIGVPLPVEKIQAAAPQLVADAAADGSERAAEAILTTDLVRKQCALSAVIAGKTVHVGGIAKGSGMIHPQMATMLAFITCDCAVAAPLWRQIVRRAVDRSFNQITVDGDTSTNDLLVALANGEAKNSLIDDPHSPQAELLEQMVTAVCIDLAQKVVRDGEGATKVVEVQVKGAADDAAARQIALTVAGSSLVKAAMFGNDPNWGRLAAAAGRAGVRFDPEKLAIRLGTFALMEAGQPLVFDRAAASHYLKSAPTVVVFLQVGEQAGTGTAWGCDLSYDYVKINAEYTT</sequence>
<dbReference type="GO" id="GO:0004042">
    <property type="term" value="F:L-glutamate N-acetyltransferase activity"/>
    <property type="evidence" value="ECO:0007669"/>
    <property type="project" value="UniProtKB-UniRule"/>
</dbReference>
<dbReference type="NCBIfam" id="NF003802">
    <property type="entry name" value="PRK05388.1"/>
    <property type="match status" value="1"/>
</dbReference>
<feature type="binding site" evidence="9">
    <location>
        <position position="385"/>
    </location>
    <ligand>
        <name>substrate</name>
    </ligand>
</feature>
<dbReference type="CDD" id="cd02152">
    <property type="entry name" value="OAT"/>
    <property type="match status" value="1"/>
</dbReference>
<evidence type="ECO:0000313" key="10">
    <source>
        <dbReference type="EMBL" id="AGY58095.1"/>
    </source>
</evidence>
<feature type="site" description="Cleavage; by autolysis" evidence="9">
    <location>
        <begin position="169"/>
        <end position="170"/>
    </location>
</feature>
<feature type="site" description="Involved in the stabilization of negative charge on the oxyanion by the formation of the oxyanion hole" evidence="9">
    <location>
        <position position="97"/>
    </location>
</feature>
<gene>
    <name evidence="9 10" type="primary">argJ</name>
    <name evidence="10" type="ORF">GKIL_1849</name>
</gene>
<keyword evidence="3 9" id="KW-0055">Arginine biosynthesis</keyword>
<keyword evidence="11" id="KW-1185">Reference proteome</keyword>
<dbReference type="Proteomes" id="UP000017396">
    <property type="component" value="Chromosome"/>
</dbReference>
<feature type="binding site" evidence="9">
    <location>
        <position position="133"/>
    </location>
    <ligand>
        <name>substrate</name>
    </ligand>
</feature>
<comment type="subcellular location">
    <subcellularLocation>
        <location evidence="9">Cytoplasm</location>
    </subcellularLocation>
</comment>
<dbReference type="Gene3D" id="3.10.20.340">
    <property type="entry name" value="ArgJ beta chain, C-terminal domain"/>
    <property type="match status" value="1"/>
</dbReference>
<comment type="subunit">
    <text evidence="2 9">Heterotetramer of two alpha and two beta chains.</text>
</comment>
<comment type="similarity">
    <text evidence="1 9">Belongs to the ArgJ family.</text>
</comment>
<feature type="active site" description="Nucleophile" evidence="9">
    <location>
        <position position="170"/>
    </location>
</feature>
<organism evidence="10 11">
    <name type="scientific">Gloeobacter kilaueensis (strain ATCC BAA-2537 / CCAP 1431/1 / ULC 316 / JS1)</name>
    <dbReference type="NCBI Taxonomy" id="1183438"/>
    <lineage>
        <taxon>Bacteria</taxon>
        <taxon>Bacillati</taxon>
        <taxon>Cyanobacteriota</taxon>
        <taxon>Cyanophyceae</taxon>
        <taxon>Gloeobacterales</taxon>
        <taxon>Gloeobacteraceae</taxon>
        <taxon>Gloeobacter</taxon>
    </lineage>
</organism>
<accession>U5QK79</accession>
<dbReference type="SUPFAM" id="SSF56266">
    <property type="entry name" value="DmpA/ArgJ-like"/>
    <property type="match status" value="1"/>
</dbReference>
<feature type="binding site" evidence="9">
    <location>
        <position position="159"/>
    </location>
    <ligand>
        <name>substrate</name>
    </ligand>
</feature>